<sequence>MVTSIRTSGASDFENSRDDTTVYTQSTTPNTLAASPTSETVPLLPQKHRDARSKPTISAIKAETWVLFRYALPIFGTQILEYSLVMASVISIGHISTEALAASTLGSMTANVTGLSIIHGFTSALDSLLPQAWTSGRPQNVGLWTQRMVVLMTLILAPILAIWLNAEAILLKLRQDPAIARLAGVYLRWFSLGLPGQAISIILRRFYQAQGLVYIPTVIMAVIAPINALLCWLFVWGPGPVNIGFIGAPIASSLAFNLMAVVSLVYARWFIPDTALHPINRQSFQEIGKLFRLGISGVGQIASEWWSWEFVALAASQLGPTSLAAQSVLLTSCSTAFQTPYSLGMATTVRVGNLLGSGHAQMAKLAAETAIGMSLVVALTLSTIFMTFRTNWGYLFNDDEKVASLVASVLPLAALFQIVDGATAVSDGVLRARGMLGLGAIINICSYYIVGLPAGVALAFWADLGLKGLWTGLAIALFCAAVISIFVVYMTDWDLEVSKARERVAEEHEGEVQV</sequence>
<evidence type="ECO:0000256" key="2">
    <source>
        <dbReference type="ARBA" id="ARBA00010199"/>
    </source>
</evidence>
<evidence type="ECO:0000256" key="4">
    <source>
        <dbReference type="ARBA" id="ARBA00022989"/>
    </source>
</evidence>
<dbReference type="GO" id="GO:0015297">
    <property type="term" value="F:antiporter activity"/>
    <property type="evidence" value="ECO:0007669"/>
    <property type="project" value="InterPro"/>
</dbReference>
<dbReference type="GO" id="GO:0042910">
    <property type="term" value="F:xenobiotic transmembrane transporter activity"/>
    <property type="evidence" value="ECO:0007669"/>
    <property type="project" value="InterPro"/>
</dbReference>
<organism evidence="8 9">
    <name type="scientific">Rhizoctonia solani</name>
    <dbReference type="NCBI Taxonomy" id="456999"/>
    <lineage>
        <taxon>Eukaryota</taxon>
        <taxon>Fungi</taxon>
        <taxon>Dikarya</taxon>
        <taxon>Basidiomycota</taxon>
        <taxon>Agaricomycotina</taxon>
        <taxon>Agaricomycetes</taxon>
        <taxon>Cantharellales</taxon>
        <taxon>Ceratobasidiaceae</taxon>
        <taxon>Rhizoctonia</taxon>
    </lineage>
</organism>
<feature type="compositionally biased region" description="Polar residues" evidence="6">
    <location>
        <begin position="21"/>
        <end position="40"/>
    </location>
</feature>
<feature type="compositionally biased region" description="Polar residues" evidence="6">
    <location>
        <begin position="1"/>
        <end position="10"/>
    </location>
</feature>
<dbReference type="Proteomes" id="UP000663846">
    <property type="component" value="Unassembled WGS sequence"/>
</dbReference>
<dbReference type="EMBL" id="CAJMWS010000668">
    <property type="protein sequence ID" value="CAE6457618.1"/>
    <property type="molecule type" value="Genomic_DNA"/>
</dbReference>
<gene>
    <name evidence="8" type="ORF">RDB_LOCUS154638</name>
</gene>
<evidence type="ECO:0000313" key="8">
    <source>
        <dbReference type="EMBL" id="CAE6457618.1"/>
    </source>
</evidence>
<reference evidence="8" key="1">
    <citation type="submission" date="2021-01" db="EMBL/GenBank/DDBJ databases">
        <authorList>
            <person name="Kaushik A."/>
        </authorList>
    </citation>
    <scope>NUCLEOTIDE SEQUENCE</scope>
    <source>
        <strain evidence="8">AG1-1C</strain>
    </source>
</reference>
<name>A0A8H3BI51_9AGAM</name>
<dbReference type="AlphaFoldDB" id="A0A8H3BI51"/>
<dbReference type="CDD" id="cd13132">
    <property type="entry name" value="MATE_eukaryotic"/>
    <property type="match status" value="1"/>
</dbReference>
<feature type="transmembrane region" description="Helical" evidence="7">
    <location>
        <begin position="186"/>
        <end position="203"/>
    </location>
</feature>
<proteinExistence type="inferred from homology"/>
<feature type="transmembrane region" description="Helical" evidence="7">
    <location>
        <begin position="212"/>
        <end position="235"/>
    </location>
</feature>
<dbReference type="GO" id="GO:0016020">
    <property type="term" value="C:membrane"/>
    <property type="evidence" value="ECO:0007669"/>
    <property type="project" value="UniProtKB-SubCell"/>
</dbReference>
<keyword evidence="5 7" id="KW-0472">Membrane</keyword>
<evidence type="ECO:0000256" key="3">
    <source>
        <dbReference type="ARBA" id="ARBA00022692"/>
    </source>
</evidence>
<feature type="transmembrane region" description="Helical" evidence="7">
    <location>
        <begin position="437"/>
        <end position="462"/>
    </location>
</feature>
<dbReference type="InterPro" id="IPR002528">
    <property type="entry name" value="MATE_fam"/>
</dbReference>
<dbReference type="GO" id="GO:1990961">
    <property type="term" value="P:xenobiotic detoxification by transmembrane export across the plasma membrane"/>
    <property type="evidence" value="ECO:0007669"/>
    <property type="project" value="InterPro"/>
</dbReference>
<comment type="caution">
    <text evidence="8">The sequence shown here is derived from an EMBL/GenBank/DDBJ whole genome shotgun (WGS) entry which is preliminary data.</text>
</comment>
<feature type="transmembrane region" description="Helical" evidence="7">
    <location>
        <begin position="365"/>
        <end position="385"/>
    </location>
</feature>
<keyword evidence="4 7" id="KW-1133">Transmembrane helix</keyword>
<dbReference type="InterPro" id="IPR045069">
    <property type="entry name" value="MATE_euk"/>
</dbReference>
<dbReference type="NCBIfam" id="TIGR00797">
    <property type="entry name" value="matE"/>
    <property type="match status" value="1"/>
</dbReference>
<evidence type="ECO:0000256" key="7">
    <source>
        <dbReference type="SAM" id="Phobius"/>
    </source>
</evidence>
<comment type="subcellular location">
    <subcellularLocation>
        <location evidence="1">Membrane</location>
        <topology evidence="1">Multi-pass membrane protein</topology>
    </subcellularLocation>
</comment>
<evidence type="ECO:0000256" key="5">
    <source>
        <dbReference type="ARBA" id="ARBA00023136"/>
    </source>
</evidence>
<evidence type="ECO:0000256" key="6">
    <source>
        <dbReference type="SAM" id="MobiDB-lite"/>
    </source>
</evidence>
<feature type="transmembrane region" description="Helical" evidence="7">
    <location>
        <begin position="468"/>
        <end position="491"/>
    </location>
</feature>
<evidence type="ECO:0008006" key="10">
    <source>
        <dbReference type="Google" id="ProtNLM"/>
    </source>
</evidence>
<comment type="similarity">
    <text evidence="2">Belongs to the multi antimicrobial extrusion (MATE) (TC 2.A.66.1) family.</text>
</comment>
<feature type="transmembrane region" description="Helical" evidence="7">
    <location>
        <begin position="405"/>
        <end position="425"/>
    </location>
</feature>
<evidence type="ECO:0000256" key="1">
    <source>
        <dbReference type="ARBA" id="ARBA00004141"/>
    </source>
</evidence>
<accession>A0A8H3BI51</accession>
<protein>
    <recommendedName>
        <fullName evidence="10">MATE efflux family protein</fullName>
    </recommendedName>
</protein>
<feature type="region of interest" description="Disordered" evidence="6">
    <location>
        <begin position="1"/>
        <end position="48"/>
    </location>
</feature>
<dbReference type="Pfam" id="PF01554">
    <property type="entry name" value="MatE"/>
    <property type="match status" value="2"/>
</dbReference>
<keyword evidence="3 7" id="KW-0812">Transmembrane</keyword>
<evidence type="ECO:0000313" key="9">
    <source>
        <dbReference type="Proteomes" id="UP000663846"/>
    </source>
</evidence>
<feature type="transmembrane region" description="Helical" evidence="7">
    <location>
        <begin position="241"/>
        <end position="267"/>
    </location>
</feature>
<feature type="transmembrane region" description="Helical" evidence="7">
    <location>
        <begin position="148"/>
        <end position="166"/>
    </location>
</feature>
<dbReference type="PANTHER" id="PTHR11206">
    <property type="entry name" value="MULTIDRUG RESISTANCE PROTEIN"/>
    <property type="match status" value="1"/>
</dbReference>